<sequence length="291" mass="32412">MSGSRAELPTEDAKVTAVTCSVLTLSAISCDRFTAILYPFRARITKQRTGGVLAAVWLLSATVASPLLLYTTPYNVQWTDVELTYCGESWPQRIEWDPVEQACVARSPFKQLYYTAVTVALFFVPVLVMSSAYALILHALWRDRHPGEANANNALLHSRAKRKVVKLVCVVLLVFVLCWMPFQVIVLFSQFRDNGIHSQPLPSWFSPASFWCTYLAYANSALNPIIYGGMTPTFRQGLANVLRCGHRRRTDYPKPSRIAKAMATASIMALDFFFRTDAAATGLPRFVATAA</sequence>
<evidence type="ECO:0000313" key="1">
    <source>
        <dbReference type="EMBL" id="KAH6945283.1"/>
    </source>
</evidence>
<dbReference type="Proteomes" id="UP000821845">
    <property type="component" value="Chromosome 1"/>
</dbReference>
<accession>A0ACB7TDZ2</accession>
<gene>
    <name evidence="1" type="ORF">HPB50_007745</name>
</gene>
<name>A0ACB7TDZ2_HYAAI</name>
<proteinExistence type="predicted"/>
<dbReference type="EMBL" id="CM023481">
    <property type="protein sequence ID" value="KAH6945283.1"/>
    <property type="molecule type" value="Genomic_DNA"/>
</dbReference>
<evidence type="ECO:0000313" key="2">
    <source>
        <dbReference type="Proteomes" id="UP000821845"/>
    </source>
</evidence>
<protein>
    <submittedName>
        <fullName evidence="1">Uncharacterized protein</fullName>
    </submittedName>
</protein>
<organism evidence="1 2">
    <name type="scientific">Hyalomma asiaticum</name>
    <name type="common">Tick</name>
    <dbReference type="NCBI Taxonomy" id="266040"/>
    <lineage>
        <taxon>Eukaryota</taxon>
        <taxon>Metazoa</taxon>
        <taxon>Ecdysozoa</taxon>
        <taxon>Arthropoda</taxon>
        <taxon>Chelicerata</taxon>
        <taxon>Arachnida</taxon>
        <taxon>Acari</taxon>
        <taxon>Parasitiformes</taxon>
        <taxon>Ixodida</taxon>
        <taxon>Ixodoidea</taxon>
        <taxon>Ixodidae</taxon>
        <taxon>Hyalomminae</taxon>
        <taxon>Hyalomma</taxon>
    </lineage>
</organism>
<reference evidence="1" key="1">
    <citation type="submission" date="2020-05" db="EMBL/GenBank/DDBJ databases">
        <title>Large-scale comparative analyses of tick genomes elucidate their genetic diversity and vector capacities.</title>
        <authorList>
            <person name="Jia N."/>
            <person name="Wang J."/>
            <person name="Shi W."/>
            <person name="Du L."/>
            <person name="Sun Y."/>
            <person name="Zhan W."/>
            <person name="Jiang J."/>
            <person name="Wang Q."/>
            <person name="Zhang B."/>
            <person name="Ji P."/>
            <person name="Sakyi L.B."/>
            <person name="Cui X."/>
            <person name="Yuan T."/>
            <person name="Jiang B."/>
            <person name="Yang W."/>
            <person name="Lam T.T.-Y."/>
            <person name="Chang Q."/>
            <person name="Ding S."/>
            <person name="Wang X."/>
            <person name="Zhu J."/>
            <person name="Ruan X."/>
            <person name="Zhao L."/>
            <person name="Wei J."/>
            <person name="Que T."/>
            <person name="Du C."/>
            <person name="Cheng J."/>
            <person name="Dai P."/>
            <person name="Han X."/>
            <person name="Huang E."/>
            <person name="Gao Y."/>
            <person name="Liu J."/>
            <person name="Shao H."/>
            <person name="Ye R."/>
            <person name="Li L."/>
            <person name="Wei W."/>
            <person name="Wang X."/>
            <person name="Wang C."/>
            <person name="Yang T."/>
            <person name="Huo Q."/>
            <person name="Li W."/>
            <person name="Guo W."/>
            <person name="Chen H."/>
            <person name="Zhou L."/>
            <person name="Ni X."/>
            <person name="Tian J."/>
            <person name="Zhou Y."/>
            <person name="Sheng Y."/>
            <person name="Liu T."/>
            <person name="Pan Y."/>
            <person name="Xia L."/>
            <person name="Li J."/>
            <person name="Zhao F."/>
            <person name="Cao W."/>
        </authorList>
    </citation>
    <scope>NUCLEOTIDE SEQUENCE</scope>
    <source>
        <strain evidence="1">Hyas-2018</strain>
    </source>
</reference>
<keyword evidence="2" id="KW-1185">Reference proteome</keyword>
<comment type="caution">
    <text evidence="1">The sequence shown here is derived from an EMBL/GenBank/DDBJ whole genome shotgun (WGS) entry which is preliminary data.</text>
</comment>